<dbReference type="STRING" id="311410.LA5095_01945"/>
<evidence type="ECO:0000313" key="1">
    <source>
        <dbReference type="EMBL" id="CTQ65645.1"/>
    </source>
</evidence>
<dbReference type="RefSeq" id="WP_055114460.1">
    <property type="nucleotide sequence ID" value="NZ_CXWA01000002.1"/>
</dbReference>
<sequence>MIASEILYGSGTFLNSAETRNALLLAYDRILLPSDTTYETLHVRYLDGEFEFKSFNKISSIDWSHPDEDDDPMHVEFREHLEDDLRPYLKSGLVQRVPPEKEFDLKASPMAGLKSIHPDLWFSILAGPVAVISTDGEMQQEFVCDDFFHQSVDRESSWTAISLDISNHLARTDLSSNMAFDLPYRSENINAILSEAAFQVVLPVISRIAVDDIMELRLRTEDFREGFRTYIQSISLEARQMASAGEDITEVRRYCRDLVSTQLTPLLAEHQRQLSALKTQKVAGNFEIISKFLEIETGPWAPKFWTELFKILSSSTNETAAELTNRKSNLNLTLNLLRLVGEDVSSIGQKKLSDDLKNKAREVAKLPTINEAIRRLLWRKD</sequence>
<accession>A0A0M7A7U5</accession>
<evidence type="ECO:0000313" key="2">
    <source>
        <dbReference type="Proteomes" id="UP000049983"/>
    </source>
</evidence>
<dbReference type="GeneID" id="97668244"/>
<proteinExistence type="predicted"/>
<reference evidence="2" key="1">
    <citation type="submission" date="2015-07" db="EMBL/GenBank/DDBJ databases">
        <authorList>
            <person name="Rodrigo-Torres Lidia"/>
            <person name="Arahal R.David."/>
        </authorList>
    </citation>
    <scope>NUCLEOTIDE SEQUENCE [LARGE SCALE GENOMIC DNA]</scope>
    <source>
        <strain evidence="2">CECT 5096</strain>
    </source>
</reference>
<dbReference type="AlphaFoldDB" id="A0A0M7A7U5"/>
<keyword evidence="2" id="KW-1185">Reference proteome</keyword>
<organism evidence="1 2">
    <name type="scientific">Roseibium album</name>
    <dbReference type="NCBI Taxonomy" id="311410"/>
    <lineage>
        <taxon>Bacteria</taxon>
        <taxon>Pseudomonadati</taxon>
        <taxon>Pseudomonadota</taxon>
        <taxon>Alphaproteobacteria</taxon>
        <taxon>Hyphomicrobiales</taxon>
        <taxon>Stappiaceae</taxon>
        <taxon>Roseibium</taxon>
    </lineage>
</organism>
<protein>
    <submittedName>
        <fullName evidence="1">Uncharacterized protein</fullName>
    </submittedName>
</protein>
<dbReference type="Proteomes" id="UP000049983">
    <property type="component" value="Unassembled WGS sequence"/>
</dbReference>
<gene>
    <name evidence="1" type="ORF">LA5096_00801</name>
</gene>
<name>A0A0M7A7U5_9HYPH</name>
<dbReference type="EMBL" id="CXWC01000002">
    <property type="protein sequence ID" value="CTQ65645.1"/>
    <property type="molecule type" value="Genomic_DNA"/>
</dbReference>